<dbReference type="AlphaFoldDB" id="A0A1L7CG01"/>
<organism evidence="2 3">
    <name type="scientific">Corynebacterium aquilae DSM 44791</name>
    <dbReference type="NCBI Taxonomy" id="1431546"/>
    <lineage>
        <taxon>Bacteria</taxon>
        <taxon>Bacillati</taxon>
        <taxon>Actinomycetota</taxon>
        <taxon>Actinomycetes</taxon>
        <taxon>Mycobacteriales</taxon>
        <taxon>Corynebacteriaceae</taxon>
        <taxon>Corynebacterium</taxon>
    </lineage>
</organism>
<reference evidence="2 3" key="1">
    <citation type="submission" date="2014-08" db="EMBL/GenBank/DDBJ databases">
        <title>Complete genome sequence of Corynebacterium aquilae S-613T(T) (=DSM 44791(T)), isolated from the choana of a healthy golden eagle.</title>
        <authorList>
            <person name="Ruckert C."/>
            <person name="Albersmeier A."/>
            <person name="Winkler A."/>
            <person name="Kalinowski J."/>
        </authorList>
    </citation>
    <scope>NUCLEOTIDE SEQUENCE [LARGE SCALE GENOMIC DNA]</scope>
    <source>
        <strain evidence="2 3">S-613</strain>
    </source>
</reference>
<feature type="region of interest" description="Disordered" evidence="1">
    <location>
        <begin position="374"/>
        <end position="409"/>
    </location>
</feature>
<dbReference type="Proteomes" id="UP000185478">
    <property type="component" value="Chromosome"/>
</dbReference>
<evidence type="ECO:0000313" key="2">
    <source>
        <dbReference type="EMBL" id="APT84769.1"/>
    </source>
</evidence>
<evidence type="ECO:0000256" key="1">
    <source>
        <dbReference type="SAM" id="MobiDB-lite"/>
    </source>
</evidence>
<dbReference type="InterPro" id="IPR048004">
    <property type="entry name" value="IS1249_transpos"/>
</dbReference>
<protein>
    <recommendedName>
        <fullName evidence="4">Transposase</fullName>
    </recommendedName>
</protein>
<dbReference type="KEGG" id="caqu:CAQU_06460"/>
<accession>A0A1L7CG01</accession>
<evidence type="ECO:0000313" key="3">
    <source>
        <dbReference type="Proteomes" id="UP000185478"/>
    </source>
</evidence>
<gene>
    <name evidence="2" type="ORF">CAQU_06460</name>
</gene>
<proteinExistence type="predicted"/>
<dbReference type="EMBL" id="CP009245">
    <property type="protein sequence ID" value="APT84769.1"/>
    <property type="molecule type" value="Genomic_DNA"/>
</dbReference>
<name>A0A1L7CG01_9CORY</name>
<dbReference type="NCBIfam" id="NF033544">
    <property type="entry name" value="transpos_IS1249"/>
    <property type="match status" value="1"/>
</dbReference>
<evidence type="ECO:0008006" key="4">
    <source>
        <dbReference type="Google" id="ProtNLM"/>
    </source>
</evidence>
<sequence>MCQSPTKKNGSTSKNRQRWRCKHCGHSFTQTNTAHTQLVRFTLFLSWVQSTQSLADFARHHQLSRRTLQRWFEPFWLIPIPTPTGDNNYDEQVFIDATYFNKQQCLLIASTTNKVLTWHWSHSENTRAYQHLLHRIQRPRLITTDGCNAALSAINDVFPNDPATPQAHTHIQRCLIHIKRNVQRYVTTRPQSNCGKALRALSLKLLKVTNNQQAAQWVTLFHQVSNQYRDWLDEKTYIDSCPKVLIPNNKRKNKHYWYTHDRARSAHRILMEQTRRNHLFAFIEQSIAVIGTDTDSPNTIYEAIYQSSTNSLEGGINSPLKALLHAHRGLPAERQRKLCEWWLLSRTKKPGDLIEIARQHDFGTNQLAKVKTATEALTDSNPTGAPAEYDTGIDTGYTHSIGIRKGQPR</sequence>
<keyword evidence="3" id="KW-1185">Reference proteome</keyword>